<dbReference type="Pfam" id="PF14092">
    <property type="entry name" value="DUF4270"/>
    <property type="match status" value="1"/>
</dbReference>
<accession>A0A4R1KRJ8</accession>
<name>A0A4R1KRJ8_9FLAO</name>
<reference evidence="2 3" key="1">
    <citation type="journal article" date="2015" name="Stand. Genomic Sci.">
        <title>Genomic Encyclopedia of Bacterial and Archaeal Type Strains, Phase III: the genomes of soil and plant-associated and newly described type strains.</title>
        <authorList>
            <person name="Whitman W.B."/>
            <person name="Woyke T."/>
            <person name="Klenk H.P."/>
            <person name="Zhou Y."/>
            <person name="Lilburn T.G."/>
            <person name="Beck B.J."/>
            <person name="De Vos P."/>
            <person name="Vandamme P."/>
            <person name="Eisen J.A."/>
            <person name="Garrity G."/>
            <person name="Hugenholtz P."/>
            <person name="Kyrpides N.C."/>
        </authorList>
    </citation>
    <scope>NUCLEOTIDE SEQUENCE [LARGE SCALE GENOMIC DNA]</scope>
    <source>
        <strain evidence="2 3">CECT 8445</strain>
    </source>
</reference>
<proteinExistence type="predicted"/>
<organism evidence="2 3">
    <name type="scientific">Winogradskyella wandonensis</name>
    <dbReference type="NCBI Taxonomy" id="1442586"/>
    <lineage>
        <taxon>Bacteria</taxon>
        <taxon>Pseudomonadati</taxon>
        <taxon>Bacteroidota</taxon>
        <taxon>Flavobacteriia</taxon>
        <taxon>Flavobacteriales</taxon>
        <taxon>Flavobacteriaceae</taxon>
        <taxon>Winogradskyella</taxon>
    </lineage>
</organism>
<comment type="caution">
    <text evidence="2">The sequence shown here is derived from an EMBL/GenBank/DDBJ whole genome shotgun (WGS) entry which is preliminary data.</text>
</comment>
<keyword evidence="1" id="KW-1133">Transmembrane helix</keyword>
<dbReference type="RefSeq" id="WP_132704690.1">
    <property type="nucleotide sequence ID" value="NZ_SMGI01000002.1"/>
</dbReference>
<dbReference type="InterPro" id="IPR025366">
    <property type="entry name" value="DUF4270"/>
</dbReference>
<dbReference type="Proteomes" id="UP000295714">
    <property type="component" value="Unassembled WGS sequence"/>
</dbReference>
<keyword evidence="1" id="KW-0812">Transmembrane</keyword>
<sequence>MKLNKIALRYFAIATIIGFGFIACDDEFTTIESDIINSDTATSFNTISEKFEVISYTNKLGPVQTNDLGLATLGIYIDPIFGRTTSSFLTQINSPENNPSFGNNPELDSVVLTIPYFATNLGISTAGNNLYDLDSILPKKPNNDYPAIRLRIYESDFYLRDFNPAGDFEEAQNYFSNKSLSSSETISESLLKSRLLHTENELNISNQEIRLLDNDGEITQTIGPAIRIVLDNAFWEEKILNQVGEPVLDNPNNFRNYFRGLYFEAEDNIGDSSLMLLDLSQSNANITMHYSRDPFTEGLDRVQTTYTFTFGPTRINFFDNDFSIPDGDTVNGDERISLKGGEGSVATIKLFDGENPDDNDNVDNSFEAWRKEYVNLNDEGEFESPRRLINEAHLVFYVDESTNFNEIPERLYLYDKTNGQPLIDYFEDEQNNSLPEISIPNHLGIIERDNDGHLRYKMRITSHLRNLLFNNSENVELGLSVSGNVNLEGFIPQYQVQSAENQENTVPVSSLITPRGVILHGSDSNDISKRIILEIFYTCLDTDNNCPNE</sequence>
<gene>
    <name evidence="2" type="ORF">DFQ05_1423</name>
</gene>
<feature type="transmembrane region" description="Helical" evidence="1">
    <location>
        <begin position="7"/>
        <end position="23"/>
    </location>
</feature>
<evidence type="ECO:0000313" key="2">
    <source>
        <dbReference type="EMBL" id="TCK67644.1"/>
    </source>
</evidence>
<dbReference type="AlphaFoldDB" id="A0A4R1KRJ8"/>
<evidence type="ECO:0000313" key="3">
    <source>
        <dbReference type="Proteomes" id="UP000295714"/>
    </source>
</evidence>
<dbReference type="OrthoDB" id="1466062at2"/>
<evidence type="ECO:0000256" key="1">
    <source>
        <dbReference type="SAM" id="Phobius"/>
    </source>
</evidence>
<keyword evidence="1" id="KW-0472">Membrane</keyword>
<dbReference type="EMBL" id="SMGI01000002">
    <property type="protein sequence ID" value="TCK67644.1"/>
    <property type="molecule type" value="Genomic_DNA"/>
</dbReference>
<protein>
    <submittedName>
        <fullName evidence="2">Uncharacterized protein DUF4270</fullName>
    </submittedName>
</protein>
<keyword evidence="3" id="KW-1185">Reference proteome</keyword>
<dbReference type="PROSITE" id="PS51257">
    <property type="entry name" value="PROKAR_LIPOPROTEIN"/>
    <property type="match status" value="1"/>
</dbReference>